<accession>A0A518GWX0</accession>
<reference evidence="2 3" key="1">
    <citation type="submission" date="2019-02" db="EMBL/GenBank/DDBJ databases">
        <title>Deep-cultivation of Planctomycetes and their phenomic and genomic characterization uncovers novel biology.</title>
        <authorList>
            <person name="Wiegand S."/>
            <person name="Jogler M."/>
            <person name="Boedeker C."/>
            <person name="Pinto D."/>
            <person name="Vollmers J."/>
            <person name="Rivas-Marin E."/>
            <person name="Kohn T."/>
            <person name="Peeters S.H."/>
            <person name="Heuer A."/>
            <person name="Rast P."/>
            <person name="Oberbeckmann S."/>
            <person name="Bunk B."/>
            <person name="Jeske O."/>
            <person name="Meyerdierks A."/>
            <person name="Storesund J.E."/>
            <person name="Kallscheuer N."/>
            <person name="Luecker S."/>
            <person name="Lage O.M."/>
            <person name="Pohl T."/>
            <person name="Merkel B.J."/>
            <person name="Hornburger P."/>
            <person name="Mueller R.-W."/>
            <person name="Bruemmer F."/>
            <person name="Labrenz M."/>
            <person name="Spormann A.M."/>
            <person name="Op den Camp H."/>
            <person name="Overmann J."/>
            <person name="Amann R."/>
            <person name="Jetten M.S.M."/>
            <person name="Mascher T."/>
            <person name="Medema M.H."/>
            <person name="Devos D.P."/>
            <person name="Kaster A.-K."/>
            <person name="Ovreas L."/>
            <person name="Rohde M."/>
            <person name="Galperin M.Y."/>
            <person name="Jogler C."/>
        </authorList>
    </citation>
    <scope>NUCLEOTIDE SEQUENCE [LARGE SCALE GENOMIC DNA]</scope>
    <source>
        <strain evidence="2 3">ElP</strain>
    </source>
</reference>
<evidence type="ECO:0000313" key="3">
    <source>
        <dbReference type="Proteomes" id="UP000317835"/>
    </source>
</evidence>
<evidence type="ECO:0000256" key="1">
    <source>
        <dbReference type="SAM" id="Phobius"/>
    </source>
</evidence>
<dbReference type="AlphaFoldDB" id="A0A518GWX0"/>
<proteinExistence type="predicted"/>
<organism evidence="2 3">
    <name type="scientific">Tautonia plasticadhaerens</name>
    <dbReference type="NCBI Taxonomy" id="2527974"/>
    <lineage>
        <taxon>Bacteria</taxon>
        <taxon>Pseudomonadati</taxon>
        <taxon>Planctomycetota</taxon>
        <taxon>Planctomycetia</taxon>
        <taxon>Isosphaerales</taxon>
        <taxon>Isosphaeraceae</taxon>
        <taxon>Tautonia</taxon>
    </lineage>
</organism>
<dbReference type="Proteomes" id="UP000317835">
    <property type="component" value="Chromosome"/>
</dbReference>
<name>A0A518GWX0_9BACT</name>
<dbReference type="RefSeq" id="WP_145267502.1">
    <property type="nucleotide sequence ID" value="NZ_CP036426.1"/>
</dbReference>
<feature type="transmembrane region" description="Helical" evidence="1">
    <location>
        <begin position="185"/>
        <end position="202"/>
    </location>
</feature>
<keyword evidence="1" id="KW-0812">Transmembrane</keyword>
<feature type="transmembrane region" description="Helical" evidence="1">
    <location>
        <begin position="153"/>
        <end position="173"/>
    </location>
</feature>
<evidence type="ECO:0000313" key="2">
    <source>
        <dbReference type="EMBL" id="QDV33085.1"/>
    </source>
</evidence>
<feature type="transmembrane region" description="Helical" evidence="1">
    <location>
        <begin position="21"/>
        <end position="41"/>
    </location>
</feature>
<sequence>MTRDAHEKSPAPPEPPARRGLRLVDLLILLAASAFPILLGLTNDSRGLIADASYLLECAGGFEPTSRLWWVDLRHRSFGPGRLIESMAAEMALVLGTILIPSTFAMVLIRLRPPRPDRRELLCQPGFIATVAAGLGMLLIPAGWAYAGRFAPAWVVPAMVTLAWLALAIGRGWRPERSWVDRTGRAVGLAWLAMAPSIVWPFRE</sequence>
<dbReference type="EMBL" id="CP036426">
    <property type="protein sequence ID" value="QDV33085.1"/>
    <property type="molecule type" value="Genomic_DNA"/>
</dbReference>
<keyword evidence="1" id="KW-0472">Membrane</keyword>
<dbReference type="OrthoDB" id="300418at2"/>
<feature type="transmembrane region" description="Helical" evidence="1">
    <location>
        <begin position="87"/>
        <end position="109"/>
    </location>
</feature>
<feature type="transmembrane region" description="Helical" evidence="1">
    <location>
        <begin position="121"/>
        <end position="147"/>
    </location>
</feature>
<dbReference type="KEGG" id="tpla:ElP_09270"/>
<protein>
    <submittedName>
        <fullName evidence="2">Uncharacterized protein</fullName>
    </submittedName>
</protein>
<gene>
    <name evidence="2" type="ORF">ElP_09270</name>
</gene>
<keyword evidence="1" id="KW-1133">Transmembrane helix</keyword>
<keyword evidence="3" id="KW-1185">Reference proteome</keyword>